<dbReference type="AlphaFoldDB" id="A0A7M1ST24"/>
<dbReference type="KEGG" id="halt:IM660_19465"/>
<sequence>MPMTPRVVVAVDIGGTKTAAATVTRDAQVGPIQHVPTPAAAGPEAVIASVADLIRSVLEQASDDDGTVPPLLGIGVATAGMVDTRTGTIVAANSTFPGWPGTAVGKRLSGLFETKVRVQHDVAAHGAGEAWAGAGRGATCALMVAVGTGVGSAIVLEGRSRGGAHHAAGEMGHMPSRLAASMPCPCGRTGHLEAIASGPAIASRYQAIRGGDAQTPVVLARADAGEPDAVSVVRDAATALGEAIAGSVTVLDPEVVILGGGIARASQTWLTTLRQSVHHELVAPLREIPLRLSELEGAAPLLGAARAVWQADDDMPAGGRW</sequence>
<evidence type="ECO:0000313" key="2">
    <source>
        <dbReference type="EMBL" id="QOR70718.1"/>
    </source>
</evidence>
<name>A0A7M1ST24_9MICO</name>
<evidence type="ECO:0000313" key="3">
    <source>
        <dbReference type="Proteomes" id="UP000593758"/>
    </source>
</evidence>
<accession>A0A7M1ST24</accession>
<reference evidence="2 3" key="1">
    <citation type="submission" date="2020-10" db="EMBL/GenBank/DDBJ databases">
        <title>Haloactinobacterium sp. RN3S43, a bacterium isolated from saline soil.</title>
        <authorList>
            <person name="Sun J.-Q."/>
        </authorList>
    </citation>
    <scope>NUCLEOTIDE SEQUENCE [LARGE SCALE GENOMIC DNA]</scope>
    <source>
        <strain evidence="2 3">RN3S43</strain>
    </source>
</reference>
<dbReference type="PANTHER" id="PTHR18964:SF169">
    <property type="entry name" value="N-ACETYLMANNOSAMINE KINASE"/>
    <property type="match status" value="1"/>
</dbReference>
<keyword evidence="3" id="KW-1185">Reference proteome</keyword>
<dbReference type="PANTHER" id="PTHR18964">
    <property type="entry name" value="ROK (REPRESSOR, ORF, KINASE) FAMILY"/>
    <property type="match status" value="1"/>
</dbReference>
<dbReference type="Proteomes" id="UP000593758">
    <property type="component" value="Chromosome"/>
</dbReference>
<dbReference type="InterPro" id="IPR043129">
    <property type="entry name" value="ATPase_NBD"/>
</dbReference>
<dbReference type="InterPro" id="IPR000600">
    <property type="entry name" value="ROK"/>
</dbReference>
<dbReference type="PROSITE" id="PS01125">
    <property type="entry name" value="ROK"/>
    <property type="match status" value="1"/>
</dbReference>
<gene>
    <name evidence="2" type="ORF">IM660_19465</name>
</gene>
<dbReference type="RefSeq" id="WP_193497393.1">
    <property type="nucleotide sequence ID" value="NZ_CP063169.1"/>
</dbReference>
<dbReference type="Pfam" id="PF00480">
    <property type="entry name" value="ROK"/>
    <property type="match status" value="1"/>
</dbReference>
<dbReference type="InterPro" id="IPR049874">
    <property type="entry name" value="ROK_cs"/>
</dbReference>
<dbReference type="SUPFAM" id="SSF53067">
    <property type="entry name" value="Actin-like ATPase domain"/>
    <property type="match status" value="1"/>
</dbReference>
<organism evidence="2 3">
    <name type="scientific">Ruania alkalisoli</name>
    <dbReference type="NCBI Taxonomy" id="2779775"/>
    <lineage>
        <taxon>Bacteria</taxon>
        <taxon>Bacillati</taxon>
        <taxon>Actinomycetota</taxon>
        <taxon>Actinomycetes</taxon>
        <taxon>Micrococcales</taxon>
        <taxon>Ruaniaceae</taxon>
        <taxon>Ruania</taxon>
    </lineage>
</organism>
<dbReference type="EMBL" id="CP063169">
    <property type="protein sequence ID" value="QOR70718.1"/>
    <property type="molecule type" value="Genomic_DNA"/>
</dbReference>
<dbReference type="Gene3D" id="3.30.420.40">
    <property type="match status" value="2"/>
</dbReference>
<protein>
    <submittedName>
        <fullName evidence="2">ROK family protein</fullName>
    </submittedName>
</protein>
<comment type="similarity">
    <text evidence="1">Belongs to the ROK (NagC/XylR) family.</text>
</comment>
<proteinExistence type="inferred from homology"/>
<evidence type="ECO:0000256" key="1">
    <source>
        <dbReference type="ARBA" id="ARBA00006479"/>
    </source>
</evidence>